<comment type="similarity">
    <text evidence="9">Belongs to the 'phage' integrase family. XerC subfamily.</text>
</comment>
<dbReference type="InterPro" id="IPR023009">
    <property type="entry name" value="Tyrosine_recombinase_XerC/XerD"/>
</dbReference>
<organism evidence="12 13">
    <name type="scientific">Microbacterium azadirachtae</name>
    <dbReference type="NCBI Taxonomy" id="582680"/>
    <lineage>
        <taxon>Bacteria</taxon>
        <taxon>Bacillati</taxon>
        <taxon>Actinomycetota</taxon>
        <taxon>Actinomycetes</taxon>
        <taxon>Micrococcales</taxon>
        <taxon>Microbacteriaceae</taxon>
        <taxon>Microbacterium</taxon>
    </lineage>
</organism>
<evidence type="ECO:0000259" key="10">
    <source>
        <dbReference type="PROSITE" id="PS51898"/>
    </source>
</evidence>
<name>A0A0F0LHX6_9MICO</name>
<feature type="active site" description="O-(3'-phospho-DNA)-tyrosine intermediate" evidence="9">
    <location>
        <position position="281"/>
    </location>
</feature>
<accession>A0A0F0LHX6</accession>
<dbReference type="InterPro" id="IPR050090">
    <property type="entry name" value="Tyrosine_recombinase_XerCD"/>
</dbReference>
<dbReference type="PATRIC" id="fig|582680.6.peg.3255"/>
<evidence type="ECO:0000256" key="7">
    <source>
        <dbReference type="ARBA" id="ARBA00023172"/>
    </source>
</evidence>
<dbReference type="RefSeq" id="WP_045273206.1">
    <property type="nucleotide sequence ID" value="NZ_JYIX01000038.1"/>
</dbReference>
<comment type="subunit">
    <text evidence="9">Forms a cyclic heterotetrameric complex composed of two molecules of XerC and two molecules of XerD.</text>
</comment>
<evidence type="ECO:0000256" key="2">
    <source>
        <dbReference type="ARBA" id="ARBA00022490"/>
    </source>
</evidence>
<feature type="active site" evidence="9">
    <location>
        <position position="149"/>
    </location>
</feature>
<evidence type="ECO:0000313" key="12">
    <source>
        <dbReference type="EMBL" id="KJL31895.1"/>
    </source>
</evidence>
<dbReference type="Pfam" id="PF02899">
    <property type="entry name" value="Phage_int_SAM_1"/>
    <property type="match status" value="1"/>
</dbReference>
<feature type="domain" description="Core-binding (CB)" evidence="11">
    <location>
        <begin position="1"/>
        <end position="84"/>
    </location>
</feature>
<dbReference type="NCBIfam" id="NF001399">
    <property type="entry name" value="PRK00283.1"/>
    <property type="match status" value="1"/>
</dbReference>
<feature type="active site" evidence="9">
    <location>
        <position position="246"/>
    </location>
</feature>
<keyword evidence="3 9" id="KW-0132">Cell division</keyword>
<dbReference type="Gene3D" id="1.10.443.10">
    <property type="entry name" value="Intergrase catalytic core"/>
    <property type="match status" value="1"/>
</dbReference>
<dbReference type="PANTHER" id="PTHR30349">
    <property type="entry name" value="PHAGE INTEGRASE-RELATED"/>
    <property type="match status" value="1"/>
</dbReference>
<dbReference type="InterPro" id="IPR010998">
    <property type="entry name" value="Integrase_recombinase_N"/>
</dbReference>
<evidence type="ECO:0000313" key="13">
    <source>
        <dbReference type="Proteomes" id="UP000033740"/>
    </source>
</evidence>
<feature type="active site" evidence="9">
    <location>
        <position position="249"/>
    </location>
</feature>
<dbReference type="PROSITE" id="PS51900">
    <property type="entry name" value="CB"/>
    <property type="match status" value="1"/>
</dbReference>
<keyword evidence="8 9" id="KW-0131">Cell cycle</keyword>
<dbReference type="EMBL" id="JYIX01000038">
    <property type="protein sequence ID" value="KJL31895.1"/>
    <property type="molecule type" value="Genomic_DNA"/>
</dbReference>
<dbReference type="SUPFAM" id="SSF56349">
    <property type="entry name" value="DNA breaking-rejoining enzymes"/>
    <property type="match status" value="1"/>
</dbReference>
<dbReference type="GO" id="GO:0009037">
    <property type="term" value="F:tyrosine-based site-specific recombinase activity"/>
    <property type="evidence" value="ECO:0007669"/>
    <property type="project" value="UniProtKB-UniRule"/>
</dbReference>
<dbReference type="InterPro" id="IPR004107">
    <property type="entry name" value="Integrase_SAM-like_N"/>
</dbReference>
<dbReference type="InterPro" id="IPR002104">
    <property type="entry name" value="Integrase_catalytic"/>
</dbReference>
<evidence type="ECO:0000256" key="6">
    <source>
        <dbReference type="ARBA" id="ARBA00023125"/>
    </source>
</evidence>
<comment type="subcellular location">
    <subcellularLocation>
        <location evidence="1 9">Cytoplasm</location>
    </subcellularLocation>
</comment>
<dbReference type="InterPro" id="IPR011010">
    <property type="entry name" value="DNA_brk_join_enz"/>
</dbReference>
<dbReference type="CDD" id="cd00798">
    <property type="entry name" value="INT_XerDC_C"/>
    <property type="match status" value="1"/>
</dbReference>
<keyword evidence="5 9" id="KW-0229">DNA integration</keyword>
<feature type="active site" evidence="9">
    <location>
        <position position="173"/>
    </location>
</feature>
<feature type="active site" evidence="9">
    <location>
        <position position="272"/>
    </location>
</feature>
<evidence type="ECO:0000259" key="11">
    <source>
        <dbReference type="PROSITE" id="PS51900"/>
    </source>
</evidence>
<evidence type="ECO:0000256" key="5">
    <source>
        <dbReference type="ARBA" id="ARBA00022908"/>
    </source>
</evidence>
<keyword evidence="6 9" id="KW-0238">DNA-binding</keyword>
<keyword evidence="4 9" id="KW-0159">Chromosome partition</keyword>
<dbReference type="Proteomes" id="UP000033740">
    <property type="component" value="Unassembled WGS sequence"/>
</dbReference>
<proteinExistence type="inferred from homology"/>
<dbReference type="Gene3D" id="1.10.150.130">
    <property type="match status" value="1"/>
</dbReference>
<dbReference type="GO" id="GO:0006313">
    <property type="term" value="P:DNA transposition"/>
    <property type="evidence" value="ECO:0007669"/>
    <property type="project" value="UniProtKB-UniRule"/>
</dbReference>
<sequence>MRVPEAAAAFTTHLTQVRRLSPATVRAYRSDLADLAASTADAELADVDLEALRDWLWRATQRGDARSTLARRTAAVRSFFSWAAETGLVGIDPALRLVTPKRGRTLPAVASADAMRVLLDEARDGALDGDPIRLRDSAILELLYGSGMRVSELCGLAVDDLDLDRGTARVLGKGDKERVVPFGAPARDAVAKYLRRARPVLVARAERPGPALFRGARGGTLGPRTVYELVARVLAPVIGAETVGPHALRHSAATHLLDGGADLRAVQEILGHASLGTTQIYTHVSAERLTASYRLAHPRA</sequence>
<dbReference type="InterPro" id="IPR013762">
    <property type="entry name" value="Integrase-like_cat_sf"/>
</dbReference>
<evidence type="ECO:0000256" key="1">
    <source>
        <dbReference type="ARBA" id="ARBA00004496"/>
    </source>
</evidence>
<dbReference type="STRING" id="582680.RS86_03176"/>
<keyword evidence="7 9" id="KW-0233">DNA recombination</keyword>
<comment type="caution">
    <text evidence="12">The sequence shown here is derived from an EMBL/GenBank/DDBJ whole genome shotgun (WGS) entry which is preliminary data.</text>
</comment>
<dbReference type="AlphaFoldDB" id="A0A0F0LHX6"/>
<evidence type="ECO:0000256" key="4">
    <source>
        <dbReference type="ARBA" id="ARBA00022829"/>
    </source>
</evidence>
<dbReference type="GO" id="GO:0003677">
    <property type="term" value="F:DNA binding"/>
    <property type="evidence" value="ECO:0007669"/>
    <property type="project" value="UniProtKB-UniRule"/>
</dbReference>
<dbReference type="GO" id="GO:0005737">
    <property type="term" value="C:cytoplasm"/>
    <property type="evidence" value="ECO:0007669"/>
    <property type="project" value="UniProtKB-SubCell"/>
</dbReference>
<dbReference type="Pfam" id="PF00589">
    <property type="entry name" value="Phage_integrase"/>
    <property type="match status" value="1"/>
</dbReference>
<protein>
    <recommendedName>
        <fullName evidence="9">Tyrosine recombinase XerC</fullName>
    </recommendedName>
</protein>
<gene>
    <name evidence="9 12" type="primary">xerC</name>
    <name evidence="12" type="ORF">RS86_03176</name>
</gene>
<dbReference type="PANTHER" id="PTHR30349:SF77">
    <property type="entry name" value="TYROSINE RECOMBINASE XERC"/>
    <property type="match status" value="1"/>
</dbReference>
<reference evidence="12 13" key="1">
    <citation type="submission" date="2015-02" db="EMBL/GenBank/DDBJ databases">
        <title>Draft genome sequences of ten Microbacterium spp. with emphasis on heavy metal contaminated environments.</title>
        <authorList>
            <person name="Corretto E."/>
        </authorList>
    </citation>
    <scope>NUCLEOTIDE SEQUENCE [LARGE SCALE GENOMIC DNA]</scope>
    <source>
        <strain evidence="12 13">ARN176</strain>
    </source>
</reference>
<keyword evidence="13" id="KW-1185">Reference proteome</keyword>
<comment type="function">
    <text evidence="9">Site-specific tyrosine recombinase, which acts by catalyzing the cutting and rejoining of the recombining DNA molecules. The XerC-XerD complex is essential to convert dimers of the bacterial chromosome into monomers to permit their segregation at cell division. It also contributes to the segregational stability of plasmids.</text>
</comment>
<dbReference type="InterPro" id="IPR044068">
    <property type="entry name" value="CB"/>
</dbReference>
<evidence type="ECO:0000256" key="9">
    <source>
        <dbReference type="HAMAP-Rule" id="MF_01808"/>
    </source>
</evidence>
<evidence type="ECO:0000256" key="3">
    <source>
        <dbReference type="ARBA" id="ARBA00022618"/>
    </source>
</evidence>
<feature type="domain" description="Tyr recombinase" evidence="10">
    <location>
        <begin position="105"/>
        <end position="294"/>
    </location>
</feature>
<dbReference type="PROSITE" id="PS51898">
    <property type="entry name" value="TYR_RECOMBINASE"/>
    <property type="match status" value="1"/>
</dbReference>
<dbReference type="HAMAP" id="MF_01808">
    <property type="entry name" value="Recomb_XerC_XerD"/>
    <property type="match status" value="1"/>
</dbReference>
<evidence type="ECO:0000256" key="8">
    <source>
        <dbReference type="ARBA" id="ARBA00023306"/>
    </source>
</evidence>
<dbReference type="GO" id="GO:0051301">
    <property type="term" value="P:cell division"/>
    <property type="evidence" value="ECO:0007669"/>
    <property type="project" value="UniProtKB-KW"/>
</dbReference>
<keyword evidence="2 9" id="KW-0963">Cytoplasm</keyword>
<dbReference type="GO" id="GO:0007059">
    <property type="term" value="P:chromosome segregation"/>
    <property type="evidence" value="ECO:0007669"/>
    <property type="project" value="UniProtKB-UniRule"/>
</dbReference>